<feature type="transmembrane region" description="Helical" evidence="3">
    <location>
        <begin position="7"/>
        <end position="27"/>
    </location>
</feature>
<sequence length="359" mass="41189">MALPRKYIAIPVMVAALMMLYFLHSTGYRPLSPQTWTRPALSHLPDYFAAAAPPYTAAVVYLHSVMPGPRNPARLLHELPILQKNIPWRHQWPVLVLHAGAYDTAESQQDFLTHLHASAISQNLTADATEKLMKRVEFVHTDHGLPEGIPAEGKADKPLFAQTGAWPAYNHMCAFNSYKIFSHPRITNLTYYLRLDDDSTIRSPACFDPFEYMHVNNKSYAFTKVVNDAGWVTEGMWPFVSNYAQRHPDVERHLRGNDWKWPPNRLWLNNFGQGHDFPSYGTNFDLVRLSRFRTPEMTAYLDELASDPKRFYWYRWGTSPLCSGRAYETLTSVACRRRSAAVRTGEHVSRCRGRGPYDV</sequence>
<dbReference type="InterPro" id="IPR029044">
    <property type="entry name" value="Nucleotide-diphossugar_trans"/>
</dbReference>
<comment type="similarity">
    <text evidence="1">Belongs to the glycosyltransferase 15 family.</text>
</comment>
<dbReference type="AlphaFoldDB" id="A0AAD7H1J2"/>
<keyword evidence="5" id="KW-1185">Reference proteome</keyword>
<keyword evidence="3" id="KW-0812">Transmembrane</keyword>
<evidence type="ECO:0000256" key="2">
    <source>
        <dbReference type="ARBA" id="ARBA00022679"/>
    </source>
</evidence>
<dbReference type="GO" id="GO:0006487">
    <property type="term" value="P:protein N-linked glycosylation"/>
    <property type="evidence" value="ECO:0007669"/>
    <property type="project" value="TreeGrafter"/>
</dbReference>
<dbReference type="PANTHER" id="PTHR31121">
    <property type="entry name" value="ALPHA-1,2 MANNOSYLTRANSFERASE KTR1"/>
    <property type="match status" value="1"/>
</dbReference>
<protein>
    <submittedName>
        <fullName evidence="4">Nucleotide-diphospho-sugar transferase</fullName>
    </submittedName>
</protein>
<dbReference type="GO" id="GO:0016020">
    <property type="term" value="C:membrane"/>
    <property type="evidence" value="ECO:0007669"/>
    <property type="project" value="InterPro"/>
</dbReference>
<evidence type="ECO:0000313" key="4">
    <source>
        <dbReference type="EMBL" id="KAJ7709764.1"/>
    </source>
</evidence>
<dbReference type="SUPFAM" id="SSF53448">
    <property type="entry name" value="Nucleotide-diphospho-sugar transferases"/>
    <property type="match status" value="1"/>
</dbReference>
<keyword evidence="3" id="KW-1133">Transmembrane helix</keyword>
<dbReference type="GO" id="GO:0005794">
    <property type="term" value="C:Golgi apparatus"/>
    <property type="evidence" value="ECO:0007669"/>
    <property type="project" value="TreeGrafter"/>
</dbReference>
<accession>A0AAD7H1J2</accession>
<organism evidence="4 5">
    <name type="scientific">Mycena rosella</name>
    <name type="common">Pink bonnet</name>
    <name type="synonym">Agaricus rosellus</name>
    <dbReference type="NCBI Taxonomy" id="1033263"/>
    <lineage>
        <taxon>Eukaryota</taxon>
        <taxon>Fungi</taxon>
        <taxon>Dikarya</taxon>
        <taxon>Basidiomycota</taxon>
        <taxon>Agaricomycotina</taxon>
        <taxon>Agaricomycetes</taxon>
        <taxon>Agaricomycetidae</taxon>
        <taxon>Agaricales</taxon>
        <taxon>Marasmiineae</taxon>
        <taxon>Mycenaceae</taxon>
        <taxon>Mycena</taxon>
    </lineage>
</organism>
<keyword evidence="2 4" id="KW-0808">Transferase</keyword>
<dbReference type="PANTHER" id="PTHR31121:SF6">
    <property type="entry name" value="ALPHA-1,2 MANNOSYLTRANSFERASE KTR1"/>
    <property type="match status" value="1"/>
</dbReference>
<reference evidence="4" key="1">
    <citation type="submission" date="2023-03" db="EMBL/GenBank/DDBJ databases">
        <title>Massive genome expansion in bonnet fungi (Mycena s.s.) driven by repeated elements and novel gene families across ecological guilds.</title>
        <authorList>
            <consortium name="Lawrence Berkeley National Laboratory"/>
            <person name="Harder C.B."/>
            <person name="Miyauchi S."/>
            <person name="Viragh M."/>
            <person name="Kuo A."/>
            <person name="Thoen E."/>
            <person name="Andreopoulos B."/>
            <person name="Lu D."/>
            <person name="Skrede I."/>
            <person name="Drula E."/>
            <person name="Henrissat B."/>
            <person name="Morin E."/>
            <person name="Kohler A."/>
            <person name="Barry K."/>
            <person name="LaButti K."/>
            <person name="Morin E."/>
            <person name="Salamov A."/>
            <person name="Lipzen A."/>
            <person name="Mereny Z."/>
            <person name="Hegedus B."/>
            <person name="Baldrian P."/>
            <person name="Stursova M."/>
            <person name="Weitz H."/>
            <person name="Taylor A."/>
            <person name="Grigoriev I.V."/>
            <person name="Nagy L.G."/>
            <person name="Martin F."/>
            <person name="Kauserud H."/>
        </authorList>
    </citation>
    <scope>NUCLEOTIDE SEQUENCE</scope>
    <source>
        <strain evidence="4">CBHHK067</strain>
    </source>
</reference>
<dbReference type="Proteomes" id="UP001221757">
    <property type="component" value="Unassembled WGS sequence"/>
</dbReference>
<dbReference type="EMBL" id="JARKIE010000002">
    <property type="protein sequence ID" value="KAJ7709764.1"/>
    <property type="molecule type" value="Genomic_DNA"/>
</dbReference>
<evidence type="ECO:0000256" key="1">
    <source>
        <dbReference type="ARBA" id="ARBA00007677"/>
    </source>
</evidence>
<dbReference type="GO" id="GO:0000026">
    <property type="term" value="F:alpha-1,2-mannosyltransferase activity"/>
    <property type="evidence" value="ECO:0007669"/>
    <property type="project" value="TreeGrafter"/>
</dbReference>
<comment type="caution">
    <text evidence="4">The sequence shown here is derived from an EMBL/GenBank/DDBJ whole genome shotgun (WGS) entry which is preliminary data.</text>
</comment>
<dbReference type="GO" id="GO:0000032">
    <property type="term" value="P:cell wall mannoprotein biosynthetic process"/>
    <property type="evidence" value="ECO:0007669"/>
    <property type="project" value="TreeGrafter"/>
</dbReference>
<keyword evidence="3" id="KW-0472">Membrane</keyword>
<dbReference type="Gene3D" id="3.90.550.10">
    <property type="entry name" value="Spore Coat Polysaccharide Biosynthesis Protein SpsA, Chain A"/>
    <property type="match status" value="1"/>
</dbReference>
<dbReference type="Pfam" id="PF01793">
    <property type="entry name" value="Glyco_transf_15"/>
    <property type="match status" value="1"/>
</dbReference>
<name>A0AAD7H1J2_MYCRO</name>
<gene>
    <name evidence="4" type="ORF">B0H17DRAFT_1029162</name>
</gene>
<dbReference type="InterPro" id="IPR002685">
    <property type="entry name" value="Glyco_trans_15"/>
</dbReference>
<evidence type="ECO:0000313" key="5">
    <source>
        <dbReference type="Proteomes" id="UP001221757"/>
    </source>
</evidence>
<proteinExistence type="inferred from homology"/>
<evidence type="ECO:0000256" key="3">
    <source>
        <dbReference type="SAM" id="Phobius"/>
    </source>
</evidence>